<dbReference type="Proteomes" id="UP001610432">
    <property type="component" value="Unassembled WGS sequence"/>
</dbReference>
<dbReference type="EMBL" id="JBFXLQ010000017">
    <property type="protein sequence ID" value="KAL2867652.1"/>
    <property type="molecule type" value="Genomic_DNA"/>
</dbReference>
<evidence type="ECO:0000313" key="2">
    <source>
        <dbReference type="Proteomes" id="UP001610432"/>
    </source>
</evidence>
<protein>
    <submittedName>
        <fullName evidence="1">Uncharacterized protein</fullName>
    </submittedName>
</protein>
<accession>A0ABR4LSX3</accession>
<gene>
    <name evidence="1" type="ORF">BJX67DRAFT_75663</name>
</gene>
<proteinExistence type="predicted"/>
<reference evidence="1 2" key="1">
    <citation type="submission" date="2024-07" db="EMBL/GenBank/DDBJ databases">
        <title>Section-level genome sequencing and comparative genomics of Aspergillus sections Usti and Cavernicolus.</title>
        <authorList>
            <consortium name="Lawrence Berkeley National Laboratory"/>
            <person name="Nybo J.L."/>
            <person name="Vesth T.C."/>
            <person name="Theobald S."/>
            <person name="Frisvad J.C."/>
            <person name="Larsen T.O."/>
            <person name="Kjaerboelling I."/>
            <person name="Rothschild-Mancinelli K."/>
            <person name="Lyhne E.K."/>
            <person name="Kogle M.E."/>
            <person name="Barry K."/>
            <person name="Clum A."/>
            <person name="Na H."/>
            <person name="Ledsgaard L."/>
            <person name="Lin J."/>
            <person name="Lipzen A."/>
            <person name="Kuo A."/>
            <person name="Riley R."/>
            <person name="Mondo S."/>
            <person name="Labutti K."/>
            <person name="Haridas S."/>
            <person name="Pangalinan J."/>
            <person name="Salamov A.A."/>
            <person name="Simmons B.A."/>
            <person name="Magnuson J.K."/>
            <person name="Chen J."/>
            <person name="Drula E."/>
            <person name="Henrissat B."/>
            <person name="Wiebenga A."/>
            <person name="Lubbers R.J."/>
            <person name="Gomes A.C."/>
            <person name="Macurrencykelacurrency M.R."/>
            <person name="Stajich J."/>
            <person name="Grigoriev I.V."/>
            <person name="Mortensen U.H."/>
            <person name="De Vries R.P."/>
            <person name="Baker S.E."/>
            <person name="Andersen M.R."/>
        </authorList>
    </citation>
    <scope>NUCLEOTIDE SEQUENCE [LARGE SCALE GENOMIC DNA]</scope>
    <source>
        <strain evidence="1 2">CBS 449.75</strain>
    </source>
</reference>
<evidence type="ECO:0000313" key="1">
    <source>
        <dbReference type="EMBL" id="KAL2867652.1"/>
    </source>
</evidence>
<sequence length="314" mass="35627">MRTLAEDAQNVRNCLGSSIGRIIYPSSDPYPISRYWWSPIAWTRLIENIFNQLADSWRQTPQEYPSKPLIRAVAGMLSNIKSTALDYIDPPLEYTNVFLTWPDFEASTGHIYQDLFQVACQFAGLDYSGGNIVSMYSLKRDGVRDDADEYSGTNSSSMLVVSYNSKSLGITLNTRSYGYPWPDRLLESPQHGAEKNNGSMEYRNEVERLLKIIVGDDKVDHLLLLGSHAHDAVLLGVIREFLQSHTSINSSLLDRYKSSTSDSRQDGSRPLFTAAREAATVARRDIEARFQRCEEANYCEEDEEEDAYDMRSEL</sequence>
<comment type="caution">
    <text evidence="1">The sequence shown here is derived from an EMBL/GenBank/DDBJ whole genome shotgun (WGS) entry which is preliminary data.</text>
</comment>
<organism evidence="1 2">
    <name type="scientific">Aspergillus lucknowensis</name>
    <dbReference type="NCBI Taxonomy" id="176173"/>
    <lineage>
        <taxon>Eukaryota</taxon>
        <taxon>Fungi</taxon>
        <taxon>Dikarya</taxon>
        <taxon>Ascomycota</taxon>
        <taxon>Pezizomycotina</taxon>
        <taxon>Eurotiomycetes</taxon>
        <taxon>Eurotiomycetidae</taxon>
        <taxon>Eurotiales</taxon>
        <taxon>Aspergillaceae</taxon>
        <taxon>Aspergillus</taxon>
        <taxon>Aspergillus subgen. Nidulantes</taxon>
    </lineage>
</organism>
<dbReference type="GeneID" id="98150462"/>
<name>A0ABR4LSX3_9EURO</name>
<keyword evidence="2" id="KW-1185">Reference proteome</keyword>
<dbReference type="RefSeq" id="XP_070886631.1">
    <property type="nucleotide sequence ID" value="XM_071035390.1"/>
</dbReference>